<dbReference type="AlphaFoldDB" id="A0A101JSR7"/>
<proteinExistence type="predicted"/>
<evidence type="ECO:0000313" key="2">
    <source>
        <dbReference type="EMBL" id="KUL32258.1"/>
    </source>
</evidence>
<feature type="transmembrane region" description="Helical" evidence="1">
    <location>
        <begin position="12"/>
        <end position="30"/>
    </location>
</feature>
<reference evidence="2 3" key="1">
    <citation type="submission" date="2015-10" db="EMBL/GenBank/DDBJ databases">
        <title>Draft Genome Sequence of Chlorobium limicola strain Frasassi Growing under Artificial Lighting in the Frasassi Cave System.</title>
        <authorList>
            <person name="Mansor M."/>
            <person name="Macalady J."/>
        </authorList>
    </citation>
    <scope>NUCLEOTIDE SEQUENCE [LARGE SCALE GENOMIC DNA]</scope>
    <source>
        <strain evidence="2 3">Frasassi</strain>
    </source>
</reference>
<dbReference type="OrthoDB" id="598174at2"/>
<organism evidence="2 3">
    <name type="scientific">Chlorobium limicola</name>
    <dbReference type="NCBI Taxonomy" id="1092"/>
    <lineage>
        <taxon>Bacteria</taxon>
        <taxon>Pseudomonadati</taxon>
        <taxon>Chlorobiota</taxon>
        <taxon>Chlorobiia</taxon>
        <taxon>Chlorobiales</taxon>
        <taxon>Chlorobiaceae</taxon>
        <taxon>Chlorobium/Pelodictyon group</taxon>
        <taxon>Chlorobium</taxon>
    </lineage>
</organism>
<dbReference type="EMBL" id="LMBR01000031">
    <property type="protein sequence ID" value="KUL32258.1"/>
    <property type="molecule type" value="Genomic_DNA"/>
</dbReference>
<keyword evidence="1" id="KW-0472">Membrane</keyword>
<dbReference type="Proteomes" id="UP000053937">
    <property type="component" value="Unassembled WGS sequence"/>
</dbReference>
<sequence>MIAASNLKTAIDLLLSALFIGIATYVFFFAGATDHNARQDLVLYAALTGAYGVWRLIRVLLAKKNQEENV</sequence>
<dbReference type="RefSeq" id="WP_059138387.1">
    <property type="nucleotide sequence ID" value="NZ_LMBR01000031.1"/>
</dbReference>
<keyword evidence="3" id="KW-1185">Reference proteome</keyword>
<name>A0A101JSR7_CHLLI</name>
<feature type="transmembrane region" description="Helical" evidence="1">
    <location>
        <begin position="42"/>
        <end position="61"/>
    </location>
</feature>
<evidence type="ECO:0000313" key="3">
    <source>
        <dbReference type="Proteomes" id="UP000053937"/>
    </source>
</evidence>
<keyword evidence="1" id="KW-1133">Transmembrane helix</keyword>
<protein>
    <submittedName>
        <fullName evidence="2">Uncharacterized protein</fullName>
    </submittedName>
</protein>
<keyword evidence="1" id="KW-0812">Transmembrane</keyword>
<gene>
    <name evidence="2" type="ORF">ASB62_01960</name>
</gene>
<comment type="caution">
    <text evidence="2">The sequence shown here is derived from an EMBL/GenBank/DDBJ whole genome shotgun (WGS) entry which is preliminary data.</text>
</comment>
<evidence type="ECO:0000256" key="1">
    <source>
        <dbReference type="SAM" id="Phobius"/>
    </source>
</evidence>
<accession>A0A101JSR7</accession>